<gene>
    <name evidence="22" type="primary">qoxB</name>
    <name evidence="22" type="ORF">DEX24_11625</name>
</gene>
<dbReference type="GO" id="GO:0005507">
    <property type="term" value="F:copper ion binding"/>
    <property type="evidence" value="ECO:0007669"/>
    <property type="project" value="UniProtKB-UniRule"/>
</dbReference>
<feature type="transmembrane region" description="Helical" evidence="20">
    <location>
        <begin position="281"/>
        <end position="304"/>
    </location>
</feature>
<comment type="cofactor">
    <cofactor evidence="20">
        <name>Cu cation</name>
        <dbReference type="ChEBI" id="CHEBI:23378"/>
    </cofactor>
    <text evidence="20">Binds a copper B center.</text>
</comment>
<dbReference type="PANTHER" id="PTHR10422:SF35">
    <property type="entry name" value="CYTOCHROME BO(3) UBIQUINOL OXIDASE SUBUNIT 1"/>
    <property type="match status" value="1"/>
</dbReference>
<evidence type="ECO:0000256" key="1">
    <source>
        <dbReference type="ARBA" id="ARBA00000725"/>
    </source>
</evidence>
<dbReference type="UniPathway" id="UPA00705"/>
<evidence type="ECO:0000256" key="15">
    <source>
        <dbReference type="ARBA" id="ARBA00023004"/>
    </source>
</evidence>
<evidence type="ECO:0000256" key="9">
    <source>
        <dbReference type="ARBA" id="ARBA00022692"/>
    </source>
</evidence>
<keyword evidence="13 20" id="KW-1133">Transmembrane helix</keyword>
<dbReference type="GO" id="GO:0016682">
    <property type="term" value="F:oxidoreductase activity, acting on diphenols and related substances as donors, oxygen as acceptor"/>
    <property type="evidence" value="ECO:0007669"/>
    <property type="project" value="UniProtKB-UniRule"/>
</dbReference>
<feature type="transmembrane region" description="Helical" evidence="20">
    <location>
        <begin position="195"/>
        <end position="219"/>
    </location>
</feature>
<dbReference type="SUPFAM" id="SSF81442">
    <property type="entry name" value="Cytochrome c oxidase subunit I-like"/>
    <property type="match status" value="1"/>
</dbReference>
<comment type="pathway">
    <text evidence="3 20">Energy metabolism; oxidative phosphorylation.</text>
</comment>
<keyword evidence="23" id="KW-1185">Reference proteome</keyword>
<dbReference type="Pfam" id="PF00115">
    <property type="entry name" value="COX1"/>
    <property type="match status" value="1"/>
</dbReference>
<keyword evidence="10 20" id="KW-0479">Metal-binding</keyword>
<evidence type="ECO:0000256" key="20">
    <source>
        <dbReference type="RuleBase" id="RU367144"/>
    </source>
</evidence>
<dbReference type="GO" id="GO:0015990">
    <property type="term" value="P:electron transport coupled proton transport"/>
    <property type="evidence" value="ECO:0007669"/>
    <property type="project" value="TreeGrafter"/>
</dbReference>
<dbReference type="GO" id="GO:0006119">
    <property type="term" value="P:oxidative phosphorylation"/>
    <property type="evidence" value="ECO:0007669"/>
    <property type="project" value="UniProtKB-UniPathway"/>
</dbReference>
<dbReference type="PROSITE" id="PS50855">
    <property type="entry name" value="COX1"/>
    <property type="match status" value="1"/>
</dbReference>
<dbReference type="InterPro" id="IPR014233">
    <property type="entry name" value="QoxB"/>
</dbReference>
<dbReference type="GO" id="GO:0022904">
    <property type="term" value="P:respiratory electron transport chain"/>
    <property type="evidence" value="ECO:0007669"/>
    <property type="project" value="TreeGrafter"/>
</dbReference>
<keyword evidence="14 20" id="KW-0560">Oxidoreductase</keyword>
<dbReference type="GO" id="GO:0004129">
    <property type="term" value="F:cytochrome-c oxidase activity"/>
    <property type="evidence" value="ECO:0007669"/>
    <property type="project" value="UniProtKB-UniRule"/>
</dbReference>
<comment type="subcellular location">
    <subcellularLocation>
        <location evidence="2 20">Cell membrane</location>
        <topology evidence="2 20">Multi-pass membrane protein</topology>
    </subcellularLocation>
</comment>
<evidence type="ECO:0000256" key="13">
    <source>
        <dbReference type="ARBA" id="ARBA00022989"/>
    </source>
</evidence>
<feature type="transmembrane region" description="Helical" evidence="20">
    <location>
        <begin position="239"/>
        <end position="261"/>
    </location>
</feature>
<feature type="transmembrane region" description="Helical" evidence="20">
    <location>
        <begin position="108"/>
        <end position="135"/>
    </location>
</feature>
<dbReference type="InterPro" id="IPR036927">
    <property type="entry name" value="Cyt_c_oxase-like_su1_sf"/>
</dbReference>
<evidence type="ECO:0000259" key="21">
    <source>
        <dbReference type="PROSITE" id="PS50855"/>
    </source>
</evidence>
<evidence type="ECO:0000256" key="7">
    <source>
        <dbReference type="ARBA" id="ARBA00022617"/>
    </source>
</evidence>
<dbReference type="GO" id="GO:0020037">
    <property type="term" value="F:heme binding"/>
    <property type="evidence" value="ECO:0007669"/>
    <property type="project" value="UniProtKB-UniRule"/>
</dbReference>
<evidence type="ECO:0000313" key="23">
    <source>
        <dbReference type="Proteomes" id="UP000245938"/>
    </source>
</evidence>
<proteinExistence type="inferred from homology"/>
<evidence type="ECO:0000256" key="10">
    <source>
        <dbReference type="ARBA" id="ARBA00022723"/>
    </source>
</evidence>
<keyword evidence="7 19" id="KW-0349">Heme</keyword>
<evidence type="ECO:0000256" key="6">
    <source>
        <dbReference type="ARBA" id="ARBA00022475"/>
    </source>
</evidence>
<evidence type="ECO:0000256" key="17">
    <source>
        <dbReference type="ARBA" id="ARBA00023065"/>
    </source>
</evidence>
<keyword evidence="18 20" id="KW-0472">Membrane</keyword>
<sequence length="658" mass="74412">MNVEERKELLKLTLEILFSPLKEPLILGTAIGILVGGIAMIAGITYFKKWTWLYKNYFTSVDHKKIGIMYIFVALIMLFKGGIEALLMRAQTAVPQNKILDSNHYNEIFTTHGVLMILFVAMPFVIGLMNVAIPLQIGARDVAFPRLNLLSFWLFLVGCALLNISFIIGGSPNAGWTSYFPLAGIEFSPGIQNNYYAWSLQIAGIGTLATGINFVTTIIKMRAPGMTWMKIPMFTWSCLITNVIITFAFPVLTVALVLMTLDRQFGTKFFAMTDGGMDMLWANLFWVWGHPEVYIVILPAFGIFSEVIATFSRKNLFGYGSMVASMVIISLLSFMVWAHHFYTMGHGVLVNGVFSVTTMLIAVPTGVKMFNWLLTMRHGRITFTTPMLYALGFIPIFTIGGVTGVMLAMASADYQYHNTLFLVAHFHYVLIPGTVFGLLAGYHYWWPKMFNFRLNEKIGKVGFWMIVVGFNVTFFPMFILGLNGAARRMYTYSESTGYAPLQMLSFIGALVLVAGFASLVYNIYYSIRYAPRETNGDPWDARSLEWATHSPVPEYNFAIVPQVSQLDEFWYAKKEGRDLHAGKIEDIHMPNNSGAPLWMSVVMGLLTFFFIFNQFMIVIPLAVITLLFMAYRSFEIDEGHHIHAHEVEETERRMRGDR</sequence>
<dbReference type="OrthoDB" id="9759913at2"/>
<comment type="cofactor">
    <cofactor evidence="20">
        <name>ferriheme a</name>
        <dbReference type="ChEBI" id="CHEBI:60532"/>
    </cofactor>
    <text evidence="20">Heme A3.</text>
</comment>
<dbReference type="EMBL" id="QFVR01000016">
    <property type="protein sequence ID" value="PWI24770.1"/>
    <property type="molecule type" value="Genomic_DNA"/>
</dbReference>
<feature type="transmembrane region" description="Helical" evidence="20">
    <location>
        <begin position="463"/>
        <end position="483"/>
    </location>
</feature>
<keyword evidence="9 19" id="KW-0812">Transmembrane</keyword>
<dbReference type="EC" id="1.10.3.-" evidence="20"/>
<evidence type="ECO:0000256" key="11">
    <source>
        <dbReference type="ARBA" id="ARBA00022781"/>
    </source>
</evidence>
<evidence type="ECO:0000256" key="16">
    <source>
        <dbReference type="ARBA" id="ARBA00023008"/>
    </source>
</evidence>
<feature type="domain" description="Cytochrome oxidase subunit I profile" evidence="21">
    <location>
        <begin position="46"/>
        <end position="564"/>
    </location>
</feature>
<dbReference type="InterPro" id="IPR000883">
    <property type="entry name" value="Cyt_C_Oxase_1"/>
</dbReference>
<dbReference type="InterPro" id="IPR023616">
    <property type="entry name" value="Cyt_c_oxase-like_su1_dom"/>
</dbReference>
<organism evidence="22 23">
    <name type="scientific">Kurthia sibirica</name>
    <dbReference type="NCBI Taxonomy" id="202750"/>
    <lineage>
        <taxon>Bacteria</taxon>
        <taxon>Bacillati</taxon>
        <taxon>Bacillota</taxon>
        <taxon>Bacilli</taxon>
        <taxon>Bacillales</taxon>
        <taxon>Caryophanaceae</taxon>
        <taxon>Kurthia</taxon>
    </lineage>
</organism>
<comment type="caution">
    <text evidence="22">The sequence shown here is derived from an EMBL/GenBank/DDBJ whole genome shotgun (WGS) entry which is preliminary data.</text>
</comment>
<evidence type="ECO:0000256" key="4">
    <source>
        <dbReference type="ARBA" id="ARBA00009578"/>
    </source>
</evidence>
<feature type="transmembrane region" description="Helical" evidence="20">
    <location>
        <begin position="68"/>
        <end position="88"/>
    </location>
</feature>
<feature type="transmembrane region" description="Helical" evidence="20">
    <location>
        <begin position="344"/>
        <end position="367"/>
    </location>
</feature>
<reference evidence="22 23" key="1">
    <citation type="submission" date="2018-05" db="EMBL/GenBank/DDBJ databases">
        <title>Kurthia sibirica genome sequence.</title>
        <authorList>
            <person name="Maclea K.S."/>
            <person name="Goen A.E."/>
        </authorList>
    </citation>
    <scope>NUCLEOTIDE SEQUENCE [LARGE SCALE GENOMIC DNA]</scope>
    <source>
        <strain evidence="22 23">ATCC 49154</strain>
    </source>
</reference>
<feature type="transmembrane region" description="Helical" evidence="20">
    <location>
        <begin position="597"/>
        <end position="630"/>
    </location>
</feature>
<evidence type="ECO:0000256" key="12">
    <source>
        <dbReference type="ARBA" id="ARBA00022982"/>
    </source>
</evidence>
<comment type="function">
    <text evidence="20">Catalyzes quinol oxidation with the concomitant reduction of oxygen to water.</text>
</comment>
<evidence type="ECO:0000256" key="18">
    <source>
        <dbReference type="ARBA" id="ARBA00023136"/>
    </source>
</evidence>
<keyword evidence="17 20" id="KW-0406">Ion transport</keyword>
<dbReference type="GO" id="GO:0098803">
    <property type="term" value="C:respiratory chain complex"/>
    <property type="evidence" value="ECO:0007669"/>
    <property type="project" value="UniProtKB-UniRule"/>
</dbReference>
<keyword evidence="5 19" id="KW-0813">Transport</keyword>
<protein>
    <recommendedName>
        <fullName evidence="20">Quinol oxidase subunit 1</fullName>
        <ecNumber evidence="20">1.10.3.-</ecNumber>
    </recommendedName>
</protein>
<evidence type="ECO:0000256" key="5">
    <source>
        <dbReference type="ARBA" id="ARBA00022448"/>
    </source>
</evidence>
<accession>A0A2U3AJQ1</accession>
<evidence type="ECO:0000256" key="2">
    <source>
        <dbReference type="ARBA" id="ARBA00004651"/>
    </source>
</evidence>
<comment type="similarity">
    <text evidence="4 19">Belongs to the heme-copper respiratory oxidase family.</text>
</comment>
<dbReference type="PANTHER" id="PTHR10422">
    <property type="entry name" value="CYTOCHROME C OXIDASE SUBUNIT 1"/>
    <property type="match status" value="1"/>
</dbReference>
<keyword evidence="15 20" id="KW-0408">Iron</keyword>
<keyword evidence="6 20" id="KW-1003">Cell membrane</keyword>
<keyword evidence="12 19" id="KW-0249">Electron transport</keyword>
<evidence type="ECO:0000313" key="22">
    <source>
        <dbReference type="EMBL" id="PWI24770.1"/>
    </source>
</evidence>
<feature type="transmembrane region" description="Helical" evidence="20">
    <location>
        <begin position="422"/>
        <end position="442"/>
    </location>
</feature>
<evidence type="ECO:0000256" key="19">
    <source>
        <dbReference type="RuleBase" id="RU000370"/>
    </source>
</evidence>
<evidence type="ECO:0000256" key="8">
    <source>
        <dbReference type="ARBA" id="ARBA00022660"/>
    </source>
</evidence>
<feature type="transmembrane region" description="Helical" evidence="20">
    <location>
        <begin position="25"/>
        <end position="47"/>
    </location>
</feature>
<dbReference type="PRINTS" id="PR01165">
    <property type="entry name" value="CYCOXIDASEI"/>
</dbReference>
<feature type="transmembrane region" description="Helical" evidence="20">
    <location>
        <begin position="147"/>
        <end position="168"/>
    </location>
</feature>
<dbReference type="Proteomes" id="UP000245938">
    <property type="component" value="Unassembled WGS sequence"/>
</dbReference>
<dbReference type="Gene3D" id="1.20.210.10">
    <property type="entry name" value="Cytochrome c oxidase-like, subunit I domain"/>
    <property type="match status" value="1"/>
</dbReference>
<dbReference type="PROSITE" id="PS00077">
    <property type="entry name" value="COX1_CUB"/>
    <property type="match status" value="1"/>
</dbReference>
<dbReference type="InterPro" id="IPR023615">
    <property type="entry name" value="Cyt_c_Oxase_su1_BS"/>
</dbReference>
<feature type="transmembrane region" description="Helical" evidence="20">
    <location>
        <begin position="316"/>
        <end position="338"/>
    </location>
</feature>
<name>A0A2U3AJQ1_9BACL</name>
<dbReference type="CDD" id="cd01662">
    <property type="entry name" value="Ubiquinol_Oxidase_I"/>
    <property type="match status" value="1"/>
</dbReference>
<comment type="catalytic activity">
    <reaction evidence="1 20">
        <text>2 a quinol + O2 = 2 a quinone + 2 H2O</text>
        <dbReference type="Rhea" id="RHEA:55376"/>
        <dbReference type="ChEBI" id="CHEBI:15377"/>
        <dbReference type="ChEBI" id="CHEBI:15379"/>
        <dbReference type="ChEBI" id="CHEBI:24646"/>
        <dbReference type="ChEBI" id="CHEBI:132124"/>
    </reaction>
</comment>
<evidence type="ECO:0000256" key="3">
    <source>
        <dbReference type="ARBA" id="ARBA00004673"/>
    </source>
</evidence>
<keyword evidence="8 19" id="KW-0679">Respiratory chain</keyword>
<dbReference type="AlphaFoldDB" id="A0A2U3AJQ1"/>
<keyword evidence="16 20" id="KW-0186">Copper</keyword>
<feature type="transmembrane region" description="Helical" evidence="20">
    <location>
        <begin position="388"/>
        <end position="410"/>
    </location>
</feature>
<dbReference type="GO" id="GO:0005886">
    <property type="term" value="C:plasma membrane"/>
    <property type="evidence" value="ECO:0007669"/>
    <property type="project" value="UniProtKB-SubCell"/>
</dbReference>
<evidence type="ECO:0000256" key="14">
    <source>
        <dbReference type="ARBA" id="ARBA00023002"/>
    </source>
</evidence>
<dbReference type="NCBIfam" id="TIGR02882">
    <property type="entry name" value="QoxB"/>
    <property type="match status" value="1"/>
</dbReference>
<feature type="transmembrane region" description="Helical" evidence="20">
    <location>
        <begin position="503"/>
        <end position="524"/>
    </location>
</feature>
<keyword evidence="11 20" id="KW-0375">Hydrogen ion transport</keyword>